<evidence type="ECO:0000313" key="1">
    <source>
        <dbReference type="EMBL" id="CAK7267001.1"/>
    </source>
</evidence>
<accession>A0ABP0DJL7</accession>
<protein>
    <submittedName>
        <fullName evidence="1">Uncharacterized protein</fullName>
    </submittedName>
</protein>
<keyword evidence="2" id="KW-1185">Reference proteome</keyword>
<dbReference type="Proteomes" id="UP001642502">
    <property type="component" value="Unassembled WGS sequence"/>
</dbReference>
<comment type="caution">
    <text evidence="1">The sequence shown here is derived from an EMBL/GenBank/DDBJ whole genome shotgun (WGS) entry which is preliminary data.</text>
</comment>
<sequence length="343" mass="38337">MPCFRGIELSIVEASEHSVLPEFPHPDGSSIRLGGLQSSRYSGAVFLSPRRQDKASDRLSVDAQGRADPRISVYIPSVPGIFRSFSSRSVDPSSPSNISNILRHGYTDTNFYFRYIIAREPIGHKFLFFRVVINGRHVVSWGVDLSETLVGAVHQALFEPSTDYQYSDNGVIMTQYGIEARCFRFVSCGLNRPSIANDGGLMEVQAFRAKSRTRRAPQPDVYRGGDKYGVSLISNGLLEEPQMADYYVYHLLDPKDSPYVSFCFHYRSWENLKLLQLAPNEEAVFCHATSAKAPPVHMPTQNDTVNFDFVSLSTQDHTYTAHVDGQYSSEAGGNRATITRITT</sequence>
<organism evidence="1 2">
    <name type="scientific">Sporothrix epigloea</name>
    <dbReference type="NCBI Taxonomy" id="1892477"/>
    <lineage>
        <taxon>Eukaryota</taxon>
        <taxon>Fungi</taxon>
        <taxon>Dikarya</taxon>
        <taxon>Ascomycota</taxon>
        <taxon>Pezizomycotina</taxon>
        <taxon>Sordariomycetes</taxon>
        <taxon>Sordariomycetidae</taxon>
        <taxon>Ophiostomatales</taxon>
        <taxon>Ophiostomataceae</taxon>
        <taxon>Sporothrix</taxon>
    </lineage>
</organism>
<evidence type="ECO:0000313" key="2">
    <source>
        <dbReference type="Proteomes" id="UP001642502"/>
    </source>
</evidence>
<name>A0ABP0DJL7_9PEZI</name>
<dbReference type="EMBL" id="CAWUON010000023">
    <property type="protein sequence ID" value="CAK7267001.1"/>
    <property type="molecule type" value="Genomic_DNA"/>
</dbReference>
<reference evidence="1 2" key="1">
    <citation type="submission" date="2024-01" db="EMBL/GenBank/DDBJ databases">
        <authorList>
            <person name="Allen C."/>
            <person name="Tagirdzhanova G."/>
        </authorList>
    </citation>
    <scope>NUCLEOTIDE SEQUENCE [LARGE SCALE GENOMIC DNA]</scope>
    <source>
        <strain evidence="1 2">CBS 119000</strain>
    </source>
</reference>
<proteinExistence type="predicted"/>
<gene>
    <name evidence="1" type="ORF">SEPCBS119000_002315</name>
</gene>